<dbReference type="InterPro" id="IPR016181">
    <property type="entry name" value="Acyl_CoA_acyltransferase"/>
</dbReference>
<evidence type="ECO:0000259" key="1">
    <source>
        <dbReference type="PROSITE" id="PS51186"/>
    </source>
</evidence>
<keyword evidence="2" id="KW-0614">Plasmid</keyword>
<dbReference type="InterPro" id="IPR000182">
    <property type="entry name" value="GNAT_dom"/>
</dbReference>
<proteinExistence type="predicted"/>
<feature type="domain" description="N-acetyltransferase" evidence="1">
    <location>
        <begin position="21"/>
        <end position="173"/>
    </location>
</feature>
<evidence type="ECO:0000313" key="3">
    <source>
        <dbReference type="Proteomes" id="UP000509702"/>
    </source>
</evidence>
<dbReference type="OrthoDB" id="7585366at2"/>
<dbReference type="SUPFAM" id="SSF55729">
    <property type="entry name" value="Acyl-CoA N-acyltransferases (Nat)"/>
    <property type="match status" value="1"/>
</dbReference>
<dbReference type="AlphaFoldDB" id="A0A6N1AC09"/>
<keyword evidence="2" id="KW-0808">Transferase</keyword>
<evidence type="ECO:0000313" key="2">
    <source>
        <dbReference type="EMBL" id="QKS49066.1"/>
    </source>
</evidence>
<organism evidence="2 3">
    <name type="scientific">Azospirillum oryzae</name>
    <dbReference type="NCBI Taxonomy" id="286727"/>
    <lineage>
        <taxon>Bacteria</taxon>
        <taxon>Pseudomonadati</taxon>
        <taxon>Pseudomonadota</taxon>
        <taxon>Alphaproteobacteria</taxon>
        <taxon>Rhodospirillales</taxon>
        <taxon>Azospirillaceae</taxon>
        <taxon>Azospirillum</taxon>
    </lineage>
</organism>
<dbReference type="Proteomes" id="UP000509702">
    <property type="component" value="Plasmid unnamed1"/>
</dbReference>
<reference evidence="2 3" key="1">
    <citation type="submission" date="2020-06" db="EMBL/GenBank/DDBJ databases">
        <title>Complete genome of Azosprillum oryzae KACC14407.</title>
        <authorList>
            <person name="Kim M."/>
            <person name="Park Y.-J."/>
            <person name="Shin J.-H."/>
        </authorList>
    </citation>
    <scope>NUCLEOTIDE SEQUENCE [LARGE SCALE GENOMIC DNA]</scope>
    <source>
        <strain evidence="2 3">KACC 14407</strain>
        <plasmid evidence="2 3">unnamed1</plasmid>
    </source>
</reference>
<name>A0A6N1AC09_9PROT</name>
<dbReference type="KEGG" id="aoz:HUE56_00715"/>
<gene>
    <name evidence="2" type="ORF">HUE56_00715</name>
</gene>
<dbReference type="PROSITE" id="PS51186">
    <property type="entry name" value="GNAT"/>
    <property type="match status" value="1"/>
</dbReference>
<dbReference type="CDD" id="cd04301">
    <property type="entry name" value="NAT_SF"/>
    <property type="match status" value="1"/>
</dbReference>
<dbReference type="EMBL" id="CP054615">
    <property type="protein sequence ID" value="QKS49066.1"/>
    <property type="molecule type" value="Genomic_DNA"/>
</dbReference>
<protein>
    <submittedName>
        <fullName evidence="2">GNAT family N-acetyltransferase</fullName>
    </submittedName>
</protein>
<dbReference type="Gene3D" id="3.40.630.30">
    <property type="match status" value="1"/>
</dbReference>
<geneLocation type="plasmid" evidence="2 3">
    <name>unnamed1</name>
</geneLocation>
<sequence>MQEPIPVGHLALPEELRAQAVSLRPERSDDAAFMDRLYVSTRWEEMTVTGWPDDQKLAFLHQQRQYQASHYATHYHDAQFDVVEVAGVPAGRLYLLRLPNDYRIVDISLLPEYRNRGIGGALMRSVAEEAHAKGIKVSIHVEVVNPAQTLYRRLGFVECENKGAYLLMEWPPRSPSPP</sequence>
<dbReference type="GO" id="GO:0016747">
    <property type="term" value="F:acyltransferase activity, transferring groups other than amino-acyl groups"/>
    <property type="evidence" value="ECO:0007669"/>
    <property type="project" value="InterPro"/>
</dbReference>
<accession>A0A6N1AC09</accession>
<keyword evidence="3" id="KW-1185">Reference proteome</keyword>
<dbReference type="Pfam" id="PF00583">
    <property type="entry name" value="Acetyltransf_1"/>
    <property type="match status" value="1"/>
</dbReference>